<dbReference type="GO" id="GO:0046872">
    <property type="term" value="F:metal ion binding"/>
    <property type="evidence" value="ECO:0007669"/>
    <property type="project" value="UniProtKB-UniRule"/>
</dbReference>
<keyword evidence="12" id="KW-0843">Virulence</keyword>
<dbReference type="Pfam" id="PF09286">
    <property type="entry name" value="Pro-kuma_activ"/>
    <property type="match status" value="1"/>
</dbReference>
<feature type="active site" description="Charge relay system" evidence="15">
    <location>
        <position position="299"/>
    </location>
</feature>
<dbReference type="InterPro" id="IPR050819">
    <property type="entry name" value="Tripeptidyl-peptidase_I"/>
</dbReference>
<reference evidence="18" key="2">
    <citation type="journal article" date="2023" name="Proc. Natl. Acad. Sci. U.S.A.">
        <title>A global phylogenomic analysis of the shiitake genus Lentinula.</title>
        <authorList>
            <person name="Sierra-Patev S."/>
            <person name="Min B."/>
            <person name="Naranjo-Ortiz M."/>
            <person name="Looney B."/>
            <person name="Konkel Z."/>
            <person name="Slot J.C."/>
            <person name="Sakamoto Y."/>
            <person name="Steenwyk J.L."/>
            <person name="Rokas A."/>
            <person name="Carro J."/>
            <person name="Camarero S."/>
            <person name="Ferreira P."/>
            <person name="Molpeceres G."/>
            <person name="Ruiz-Duenas F.J."/>
            <person name="Serrano A."/>
            <person name="Henrissat B."/>
            <person name="Drula E."/>
            <person name="Hughes K.W."/>
            <person name="Mata J.L."/>
            <person name="Ishikawa N.K."/>
            <person name="Vargas-Isla R."/>
            <person name="Ushijima S."/>
            <person name="Smith C.A."/>
            <person name="Donoghue J."/>
            <person name="Ahrendt S."/>
            <person name="Andreopoulos W."/>
            <person name="He G."/>
            <person name="LaButti K."/>
            <person name="Lipzen A."/>
            <person name="Ng V."/>
            <person name="Riley R."/>
            <person name="Sandor L."/>
            <person name="Barry K."/>
            <person name="Martinez A.T."/>
            <person name="Xiao Y."/>
            <person name="Gibbons J.G."/>
            <person name="Terashima K."/>
            <person name="Grigoriev I.V."/>
            <person name="Hibbett D."/>
        </authorList>
    </citation>
    <scope>NUCLEOTIDE SEQUENCE</scope>
    <source>
        <strain evidence="18">ET3784</strain>
    </source>
</reference>
<comment type="catalytic activity">
    <reaction evidence="1">
        <text>Release of an N-terminal tripeptide from a polypeptide.</text>
        <dbReference type="EC" id="3.4.14.10"/>
    </reaction>
</comment>
<dbReference type="AlphaFoldDB" id="A0AA38N419"/>
<comment type="cofactor">
    <cofactor evidence="15">
        <name>Ca(2+)</name>
        <dbReference type="ChEBI" id="CHEBI:29108"/>
    </cofactor>
    <text evidence="15">Binds 1 Ca(2+) ion per subunit.</text>
</comment>
<name>A0AA38N419_9AGAR</name>
<dbReference type="SUPFAM" id="SSF52743">
    <property type="entry name" value="Subtilisin-like"/>
    <property type="match status" value="1"/>
</dbReference>
<evidence type="ECO:0000256" key="9">
    <source>
        <dbReference type="ARBA" id="ARBA00022801"/>
    </source>
</evidence>
<comment type="caution">
    <text evidence="18">The sequence shown here is derived from an EMBL/GenBank/DDBJ whole genome shotgun (WGS) entry which is preliminary data.</text>
</comment>
<feature type="signal peptide" evidence="16">
    <location>
        <begin position="1"/>
        <end position="17"/>
    </location>
</feature>
<dbReference type="Proteomes" id="UP001176059">
    <property type="component" value="Unassembled WGS sequence"/>
</dbReference>
<dbReference type="CDD" id="cd11377">
    <property type="entry name" value="Pro-peptidase_S53"/>
    <property type="match status" value="1"/>
</dbReference>
<dbReference type="GO" id="GO:0008240">
    <property type="term" value="F:tripeptidyl-peptidase activity"/>
    <property type="evidence" value="ECO:0007669"/>
    <property type="project" value="UniProtKB-EC"/>
</dbReference>
<dbReference type="PROSITE" id="PS00138">
    <property type="entry name" value="SUBTILASE_SER"/>
    <property type="match status" value="1"/>
</dbReference>
<dbReference type="EC" id="3.4.14.10" evidence="4"/>
<feature type="domain" description="Peptidase S53" evidence="17">
    <location>
        <begin position="223"/>
        <end position="606"/>
    </location>
</feature>
<evidence type="ECO:0000256" key="7">
    <source>
        <dbReference type="ARBA" id="ARBA00022723"/>
    </source>
</evidence>
<evidence type="ECO:0000256" key="5">
    <source>
        <dbReference type="ARBA" id="ARBA00022525"/>
    </source>
</evidence>
<dbReference type="SMART" id="SM00944">
    <property type="entry name" value="Pro-kuma_activ"/>
    <property type="match status" value="1"/>
</dbReference>
<dbReference type="Gene3D" id="3.40.50.200">
    <property type="entry name" value="Peptidase S8/S53 domain"/>
    <property type="match status" value="1"/>
</dbReference>
<feature type="binding site" evidence="15">
    <location>
        <position position="584"/>
    </location>
    <ligand>
        <name>Ca(2+)</name>
        <dbReference type="ChEBI" id="CHEBI:29108"/>
    </ligand>
</feature>
<feature type="chain" id="PRO_5041246432" description="tripeptidyl-peptidase II" evidence="16">
    <location>
        <begin position="18"/>
        <end position="612"/>
    </location>
</feature>
<evidence type="ECO:0000313" key="18">
    <source>
        <dbReference type="EMBL" id="KAJ3735243.1"/>
    </source>
</evidence>
<keyword evidence="14" id="KW-0325">Glycoprotein</keyword>
<feature type="binding site" evidence="15">
    <location>
        <position position="566"/>
    </location>
    <ligand>
        <name>Ca(2+)</name>
        <dbReference type="ChEBI" id="CHEBI:29108"/>
    </ligand>
</feature>
<keyword evidence="5" id="KW-0964">Secreted</keyword>
<evidence type="ECO:0000256" key="2">
    <source>
        <dbReference type="ARBA" id="ARBA00002451"/>
    </source>
</evidence>
<gene>
    <name evidence="18" type="ORF">DFJ43DRAFT_1058943</name>
</gene>
<dbReference type="InterPro" id="IPR015366">
    <property type="entry name" value="S53_propep"/>
</dbReference>
<evidence type="ECO:0000256" key="4">
    <source>
        <dbReference type="ARBA" id="ARBA00012462"/>
    </source>
</evidence>
<evidence type="ECO:0000256" key="11">
    <source>
        <dbReference type="ARBA" id="ARBA00022837"/>
    </source>
</evidence>
<keyword evidence="13" id="KW-0865">Zymogen</keyword>
<keyword evidence="7 15" id="KW-0479">Metal-binding</keyword>
<evidence type="ECO:0000313" key="19">
    <source>
        <dbReference type="Proteomes" id="UP001176059"/>
    </source>
</evidence>
<dbReference type="CDD" id="cd04056">
    <property type="entry name" value="Peptidases_S53"/>
    <property type="match status" value="1"/>
</dbReference>
<feature type="binding site" evidence="15">
    <location>
        <position position="565"/>
    </location>
    <ligand>
        <name>Ca(2+)</name>
        <dbReference type="ChEBI" id="CHEBI:29108"/>
    </ligand>
</feature>
<dbReference type="FunFam" id="3.40.50.200:FF:000015">
    <property type="entry name" value="Tripeptidyl peptidase A"/>
    <property type="match status" value="1"/>
</dbReference>
<evidence type="ECO:0000256" key="1">
    <source>
        <dbReference type="ARBA" id="ARBA00001910"/>
    </source>
</evidence>
<keyword evidence="8 16" id="KW-0732">Signal</keyword>
<dbReference type="InterPro" id="IPR030400">
    <property type="entry name" value="Sedolisin_dom"/>
</dbReference>
<dbReference type="InterPro" id="IPR023828">
    <property type="entry name" value="Peptidase_S8_Ser-AS"/>
</dbReference>
<keyword evidence="10 15" id="KW-0720">Serine protease</keyword>
<evidence type="ECO:0000256" key="3">
    <source>
        <dbReference type="ARBA" id="ARBA00004239"/>
    </source>
</evidence>
<accession>A0AA38N419</accession>
<evidence type="ECO:0000256" key="16">
    <source>
        <dbReference type="SAM" id="SignalP"/>
    </source>
</evidence>
<dbReference type="GO" id="GO:0005576">
    <property type="term" value="C:extracellular region"/>
    <property type="evidence" value="ECO:0007669"/>
    <property type="project" value="UniProtKB-SubCell"/>
</dbReference>
<evidence type="ECO:0000256" key="10">
    <source>
        <dbReference type="ARBA" id="ARBA00022825"/>
    </source>
</evidence>
<dbReference type="InterPro" id="IPR036852">
    <property type="entry name" value="Peptidase_S8/S53_dom_sf"/>
</dbReference>
<evidence type="ECO:0000256" key="6">
    <source>
        <dbReference type="ARBA" id="ARBA00022670"/>
    </source>
</evidence>
<proteinExistence type="predicted"/>
<organism evidence="18 19">
    <name type="scientific">Lentinula guzmanii</name>
    <dbReference type="NCBI Taxonomy" id="2804957"/>
    <lineage>
        <taxon>Eukaryota</taxon>
        <taxon>Fungi</taxon>
        <taxon>Dikarya</taxon>
        <taxon>Basidiomycota</taxon>
        <taxon>Agaricomycotina</taxon>
        <taxon>Agaricomycetes</taxon>
        <taxon>Agaricomycetidae</taxon>
        <taxon>Agaricales</taxon>
        <taxon>Marasmiineae</taxon>
        <taxon>Omphalotaceae</taxon>
        <taxon>Lentinula</taxon>
    </lineage>
</organism>
<keyword evidence="11 15" id="KW-0106">Calcium</keyword>
<feature type="active site" description="Charge relay system" evidence="15">
    <location>
        <position position="523"/>
    </location>
</feature>
<reference evidence="18" key="1">
    <citation type="submission" date="2022-08" db="EMBL/GenBank/DDBJ databases">
        <authorList>
            <consortium name="DOE Joint Genome Institute"/>
            <person name="Min B."/>
            <person name="Sierra-Patev S."/>
            <person name="Naranjo-Ortiz M."/>
            <person name="Looney B."/>
            <person name="Konkel Z."/>
            <person name="Slot J.C."/>
            <person name="Sakamoto Y."/>
            <person name="Steenwyk J.L."/>
            <person name="Rokas A."/>
            <person name="Carro J."/>
            <person name="Camarero S."/>
            <person name="Ferreira P."/>
            <person name="Molpeceres G."/>
            <person name="Ruiz-duenas F.J."/>
            <person name="Serrano A."/>
            <person name="Henrissat B."/>
            <person name="Drula E."/>
            <person name="Hughes K.W."/>
            <person name="Mata J.L."/>
            <person name="Ishikawa N.K."/>
            <person name="Vargas-Isla R."/>
            <person name="Ushijima S."/>
            <person name="Smith C.A."/>
            <person name="Ahrendt S."/>
            <person name="Andreopoulos W."/>
            <person name="He G."/>
            <person name="LaButti K."/>
            <person name="Lipzen A."/>
            <person name="Ng V."/>
            <person name="Riley R."/>
            <person name="Sandor L."/>
            <person name="Barry K."/>
            <person name="Martinez A.T."/>
            <person name="Xiao Y."/>
            <person name="Gibbons J.G."/>
            <person name="Terashima K."/>
            <person name="Hibbett D.S."/>
            <person name="Grigoriev I.V."/>
        </authorList>
    </citation>
    <scope>NUCLEOTIDE SEQUENCE</scope>
    <source>
        <strain evidence="18">ET3784</strain>
    </source>
</reference>
<feature type="active site" description="Charge relay system" evidence="15">
    <location>
        <position position="303"/>
    </location>
</feature>
<dbReference type="PANTHER" id="PTHR14218">
    <property type="entry name" value="PROTEASE S8 TRIPEPTIDYL PEPTIDASE I CLN2"/>
    <property type="match status" value="1"/>
</dbReference>
<dbReference type="EMBL" id="JANVFO010000010">
    <property type="protein sequence ID" value="KAJ3735243.1"/>
    <property type="molecule type" value="Genomic_DNA"/>
</dbReference>
<evidence type="ECO:0000256" key="14">
    <source>
        <dbReference type="ARBA" id="ARBA00023180"/>
    </source>
</evidence>
<comment type="function">
    <text evidence="2">Secreted tripeptidyl-peptidase which degrades proteins at acidic pHs and is involved in virulence.</text>
</comment>
<keyword evidence="6 15" id="KW-0645">Protease</keyword>
<evidence type="ECO:0000256" key="8">
    <source>
        <dbReference type="ARBA" id="ARBA00022729"/>
    </source>
</evidence>
<dbReference type="PANTHER" id="PTHR14218:SF15">
    <property type="entry name" value="TRIPEPTIDYL-PEPTIDASE 1"/>
    <property type="match status" value="1"/>
</dbReference>
<comment type="subcellular location">
    <subcellularLocation>
        <location evidence="3">Secreted</location>
        <location evidence="3">Extracellular space</location>
    </subcellularLocation>
</comment>
<evidence type="ECO:0000259" key="17">
    <source>
        <dbReference type="PROSITE" id="PS51695"/>
    </source>
</evidence>
<evidence type="ECO:0000256" key="13">
    <source>
        <dbReference type="ARBA" id="ARBA00023145"/>
    </source>
</evidence>
<evidence type="ECO:0000256" key="15">
    <source>
        <dbReference type="PROSITE-ProRule" id="PRU01032"/>
    </source>
</evidence>
<evidence type="ECO:0000256" key="12">
    <source>
        <dbReference type="ARBA" id="ARBA00023026"/>
    </source>
</evidence>
<keyword evidence="9 15" id="KW-0378">Hydrolase</keyword>
<feature type="binding site" evidence="15">
    <location>
        <position position="586"/>
    </location>
    <ligand>
        <name>Ca(2+)</name>
        <dbReference type="ChEBI" id="CHEBI:29108"/>
    </ligand>
</feature>
<keyword evidence="19" id="KW-1185">Reference proteome</keyword>
<dbReference type="GO" id="GO:0004252">
    <property type="term" value="F:serine-type endopeptidase activity"/>
    <property type="evidence" value="ECO:0007669"/>
    <property type="project" value="UniProtKB-UniRule"/>
</dbReference>
<protein>
    <recommendedName>
        <fullName evidence="4">tripeptidyl-peptidase II</fullName>
        <ecNumber evidence="4">3.4.14.10</ecNumber>
    </recommendedName>
</protein>
<sequence>MHLIWLWLISFTGLALAVNPHRLAPSRLKESVVPPKQWKKYSSYPADSRIELRIGLVQPHIHVLENHIQEISDPDHERYGRHLSKAEVEDLVAPSEESTQLVNAWLKSFGIEDANTYRTPAQDWIVVNLTVSVAEKMLDTSYNVWKHDDGDLIIRTTSYSLPEYLVDHIDLIQPTTMFARFSNIKATVYSSNERALGQTNTGYARDLTTLTPSFDSQPNCNLTVTLECLQSLYNTVGYIPGAHSENSIGITGYLEQYANQEDLKLFFADQKPGVASPSFDVVLINGGMNNQSIQQAGDEANLDVQFALGLSYPTPGIFYSTGGKPPFNPDSNTELNTNEPYAKWLDYILSQDYPPPTISTSYGDHEQTVPENYARRTCQRFLELGARGVTLTFSSGDEGVGDGESDPKFQTCITNDGKNETRFLPVFPSVTSVGGTRGVPEEAVFFSGGGFSNYPQFTRPWYQSHAVDGFLKKLGEDTYNGLFNRYALCCILNYHQAYPDVSAQGLNFRAFIHGNPYLISGTSASSPTFAGIVALLNDARLRVGLPTLGFLNPLLYKRGMEALNDITIGNNPGCGTSGFNATEGWDPVSGLGTPDFRKLEKVVMEYEVSKNL</sequence>
<dbReference type="PROSITE" id="PS51695">
    <property type="entry name" value="SEDOLISIN"/>
    <property type="match status" value="1"/>
</dbReference>
<dbReference type="SUPFAM" id="SSF54897">
    <property type="entry name" value="Protease propeptides/inhibitors"/>
    <property type="match status" value="1"/>
</dbReference>
<dbReference type="GO" id="GO:0006508">
    <property type="term" value="P:proteolysis"/>
    <property type="evidence" value="ECO:0007669"/>
    <property type="project" value="UniProtKB-KW"/>
</dbReference>